<evidence type="ECO:0000313" key="2">
    <source>
        <dbReference type="EMBL" id="RRT31773.1"/>
    </source>
</evidence>
<feature type="chain" id="PRO_5019531814" evidence="1">
    <location>
        <begin position="16"/>
        <end position="100"/>
    </location>
</feature>
<evidence type="ECO:0000313" key="3">
    <source>
        <dbReference type="Proteomes" id="UP000287651"/>
    </source>
</evidence>
<organism evidence="2 3">
    <name type="scientific">Ensete ventricosum</name>
    <name type="common">Abyssinian banana</name>
    <name type="synonym">Musa ensete</name>
    <dbReference type="NCBI Taxonomy" id="4639"/>
    <lineage>
        <taxon>Eukaryota</taxon>
        <taxon>Viridiplantae</taxon>
        <taxon>Streptophyta</taxon>
        <taxon>Embryophyta</taxon>
        <taxon>Tracheophyta</taxon>
        <taxon>Spermatophyta</taxon>
        <taxon>Magnoliopsida</taxon>
        <taxon>Liliopsida</taxon>
        <taxon>Zingiberales</taxon>
        <taxon>Musaceae</taxon>
        <taxon>Ensete</taxon>
    </lineage>
</organism>
<gene>
    <name evidence="2" type="ORF">B296_00053865</name>
</gene>
<dbReference type="AlphaFoldDB" id="A0A426WWU5"/>
<proteinExistence type="predicted"/>
<dbReference type="Proteomes" id="UP000287651">
    <property type="component" value="Unassembled WGS sequence"/>
</dbReference>
<comment type="caution">
    <text evidence="2">The sequence shown here is derived from an EMBL/GenBank/DDBJ whole genome shotgun (WGS) entry which is preliminary data.</text>
</comment>
<protein>
    <submittedName>
        <fullName evidence="2">Uncharacterized protein</fullName>
    </submittedName>
</protein>
<feature type="signal peptide" evidence="1">
    <location>
        <begin position="1"/>
        <end position="15"/>
    </location>
</feature>
<reference evidence="2 3" key="1">
    <citation type="journal article" date="2014" name="Agronomy (Basel)">
        <title>A Draft Genome Sequence for Ensete ventricosum, the Drought-Tolerant Tree Against Hunger.</title>
        <authorList>
            <person name="Harrison J."/>
            <person name="Moore K.A."/>
            <person name="Paszkiewicz K."/>
            <person name="Jones T."/>
            <person name="Grant M."/>
            <person name="Ambacheew D."/>
            <person name="Muzemil S."/>
            <person name="Studholme D.J."/>
        </authorList>
    </citation>
    <scope>NUCLEOTIDE SEQUENCE [LARGE SCALE GENOMIC DNA]</scope>
</reference>
<sequence length="100" mass="10633">MVVIAHAAVLRVASGHLCQWLGVAALGRQPLWADGVASRSHLVRRSSHGCCAHRRLPLRVGIALQVTTPMACYRRLPLRVAAPAGDLAMASHPLSSLPSL</sequence>
<evidence type="ECO:0000256" key="1">
    <source>
        <dbReference type="SAM" id="SignalP"/>
    </source>
</evidence>
<keyword evidence="1" id="KW-0732">Signal</keyword>
<accession>A0A426WWU5</accession>
<dbReference type="EMBL" id="AMZH03036066">
    <property type="protein sequence ID" value="RRT31773.1"/>
    <property type="molecule type" value="Genomic_DNA"/>
</dbReference>
<name>A0A426WWU5_ENSVE</name>